<gene>
    <name evidence="3" type="ORF">CLV88_101296</name>
</gene>
<name>A0A2P8FJH9_9RHOB</name>
<dbReference type="Pfam" id="PF07007">
    <property type="entry name" value="LprI"/>
    <property type="match status" value="1"/>
</dbReference>
<dbReference type="Gene3D" id="1.20.1270.180">
    <property type="match status" value="1"/>
</dbReference>
<reference evidence="3 4" key="1">
    <citation type="submission" date="2018-03" db="EMBL/GenBank/DDBJ databases">
        <title>Genomic Encyclopedia of Archaeal and Bacterial Type Strains, Phase II (KMG-II): from individual species to whole genera.</title>
        <authorList>
            <person name="Goeker M."/>
        </authorList>
    </citation>
    <scope>NUCLEOTIDE SEQUENCE [LARGE SCALE GENOMIC DNA]</scope>
    <source>
        <strain evidence="3 4">DSM 100673</strain>
    </source>
</reference>
<sequence>MMRGVTLLVCLSASALAAQELVFSPAATEACMVEFGHLVDVSFCAGESANACMEATTDGSTTVGMSGCLEQERVYWDGRLNAAYGVVQSGARKIDAEMRELGSSAPSQADALRDMQRAWIGYRDATCDYERALWGGGTGGGPATVSCHMSLTAKQALYLEAAQEN</sequence>
<evidence type="ECO:0000313" key="4">
    <source>
        <dbReference type="Proteomes" id="UP000240418"/>
    </source>
</evidence>
<evidence type="ECO:0000256" key="1">
    <source>
        <dbReference type="SAM" id="SignalP"/>
    </source>
</evidence>
<dbReference type="RefSeq" id="WP_106606588.1">
    <property type="nucleotide sequence ID" value="NZ_PYGJ01000001.1"/>
</dbReference>
<accession>A0A2P8FJH9</accession>
<feature type="signal peptide" evidence="1">
    <location>
        <begin position="1"/>
        <end position="17"/>
    </location>
</feature>
<evidence type="ECO:0000313" key="3">
    <source>
        <dbReference type="EMBL" id="PSL21872.1"/>
    </source>
</evidence>
<dbReference type="Proteomes" id="UP000240418">
    <property type="component" value="Unassembled WGS sequence"/>
</dbReference>
<feature type="chain" id="PRO_5015143806" evidence="1">
    <location>
        <begin position="18"/>
        <end position="165"/>
    </location>
</feature>
<evidence type="ECO:0000259" key="2">
    <source>
        <dbReference type="Pfam" id="PF07007"/>
    </source>
</evidence>
<dbReference type="InterPro" id="IPR009739">
    <property type="entry name" value="LprI-like_N"/>
</dbReference>
<organism evidence="3 4">
    <name type="scientific">Shimia abyssi</name>
    <dbReference type="NCBI Taxonomy" id="1662395"/>
    <lineage>
        <taxon>Bacteria</taxon>
        <taxon>Pseudomonadati</taxon>
        <taxon>Pseudomonadota</taxon>
        <taxon>Alphaproteobacteria</taxon>
        <taxon>Rhodobacterales</taxon>
        <taxon>Roseobacteraceae</taxon>
    </lineage>
</organism>
<proteinExistence type="predicted"/>
<protein>
    <submittedName>
        <fullName evidence="3">Uncharacterized protein YecT (DUF1311 family)</fullName>
    </submittedName>
</protein>
<comment type="caution">
    <text evidence="3">The sequence shown here is derived from an EMBL/GenBank/DDBJ whole genome shotgun (WGS) entry which is preliminary data.</text>
</comment>
<dbReference type="EMBL" id="PYGJ01000001">
    <property type="protein sequence ID" value="PSL21872.1"/>
    <property type="molecule type" value="Genomic_DNA"/>
</dbReference>
<keyword evidence="4" id="KW-1185">Reference proteome</keyword>
<dbReference type="AlphaFoldDB" id="A0A2P8FJH9"/>
<keyword evidence="1" id="KW-0732">Signal</keyword>
<dbReference type="OrthoDB" id="7340239at2"/>
<feature type="domain" description="Lysozyme inhibitor LprI-like N-terminal" evidence="2">
    <location>
        <begin position="52"/>
        <end position="159"/>
    </location>
</feature>